<dbReference type="AlphaFoldDB" id="A0A6A7AY32"/>
<evidence type="ECO:0000313" key="3">
    <source>
        <dbReference type="EMBL" id="KAF2847963.1"/>
    </source>
</evidence>
<dbReference type="Pfam" id="PF06985">
    <property type="entry name" value="HET"/>
    <property type="match status" value="1"/>
</dbReference>
<accession>A0A6A7AY32</accession>
<keyword evidence="4" id="KW-1185">Reference proteome</keyword>
<feature type="compositionally biased region" description="Low complexity" evidence="1">
    <location>
        <begin position="9"/>
        <end position="22"/>
    </location>
</feature>
<evidence type="ECO:0000259" key="2">
    <source>
        <dbReference type="Pfam" id="PF06985"/>
    </source>
</evidence>
<name>A0A6A7AY32_9PLEO</name>
<dbReference type="PANTHER" id="PTHR33112">
    <property type="entry name" value="DOMAIN PROTEIN, PUTATIVE-RELATED"/>
    <property type="match status" value="1"/>
</dbReference>
<dbReference type="Proteomes" id="UP000799423">
    <property type="component" value="Unassembled WGS sequence"/>
</dbReference>
<proteinExistence type="predicted"/>
<dbReference type="EMBL" id="MU006321">
    <property type="protein sequence ID" value="KAF2847963.1"/>
    <property type="molecule type" value="Genomic_DNA"/>
</dbReference>
<dbReference type="PANTHER" id="PTHR33112:SF12">
    <property type="entry name" value="HETEROKARYON INCOMPATIBILITY DOMAIN-CONTAINING PROTEIN"/>
    <property type="match status" value="1"/>
</dbReference>
<protein>
    <submittedName>
        <fullName evidence="3">HET-domain-containing protein</fullName>
    </submittedName>
</protein>
<gene>
    <name evidence="3" type="ORF">T440DRAFT_470553</name>
</gene>
<evidence type="ECO:0000313" key="4">
    <source>
        <dbReference type="Proteomes" id="UP000799423"/>
    </source>
</evidence>
<dbReference type="InterPro" id="IPR010730">
    <property type="entry name" value="HET"/>
</dbReference>
<feature type="domain" description="Heterokaryon incompatibility" evidence="2">
    <location>
        <begin position="294"/>
        <end position="441"/>
    </location>
</feature>
<evidence type="ECO:0000256" key="1">
    <source>
        <dbReference type="SAM" id="MobiDB-lite"/>
    </source>
</evidence>
<sequence>MAHLGEDTSAGLASSLGSSSSSRQARNSSTKALDLSPQVKKNWKKVLKRLTTVTFPKRIMDAAAKTAGALCNECDIMKLTEAKFIILDFEKHRRTVRNNKRPYSAVSGEDSLGSEGLEFGPKEFRLGALCDIKMKHGSCVFCSLIIKSLKDVLDAYLREGSGRTEKAFYEQDAAVSVSWQIDGRILSRDPDNTINGSRPCTRRLRLRWSRSDWPDSFVVLMEMKNTTQSLFLARSTTTLRIDAALIGRWLRFCDESHQDKYSPISPNVLESKPFLGVIDVKDMCLTKLPKGARYVALSYTWGKEGPWQFKTKRENVKSLMASGGLNEWRDTMPRTIRDSIQLVINLGERYLWVDALCIIQDSPRSWALNSNVMNIVYGNAYFTICAADGDNANIGLKALDAPEAKQNIAMYSKDIRLKCLQPAEHYIRKSAWNTRGWTFQERLLSPRTLIFVSGRMFFQCRCTARSVDIITEDEKAGWSTEFTLSPSLMLRKLPFQPLLVYKEALALYMRRKLSFPKDILAAFTGIGNLVCETLGGSLMFGLPSSHFDWALLWEFKSAASRRSQEEEELFPSWSWCGWKNQVMDCEYKSQILAGIEDNLHDWLMNHTWITWYIRDGNGNLRPVWDGNTGKMPGKMVDTTWKGYTLPTEPTLTAHDTYGRRIRASEQERLIDREFTLILDECPFAVEIVHETGGHAPNSAAKDMPFLQFYTWSAHFRIREERRTQVVPHAGRDTDSNLLLRYSIFDYKDDWCGTIMLDSVWVVKNAIDIDDDPMEFMAISDAKQFDREEYDDWANYIPMERRESTWDLYYVLLIERKADIAYRVGLGKVYKEAFENSCKPEGKRWKEFILG</sequence>
<feature type="region of interest" description="Disordered" evidence="1">
    <location>
        <begin position="1"/>
        <end position="34"/>
    </location>
</feature>
<organism evidence="3 4">
    <name type="scientific">Plenodomus tracheiphilus IPT5</name>
    <dbReference type="NCBI Taxonomy" id="1408161"/>
    <lineage>
        <taxon>Eukaryota</taxon>
        <taxon>Fungi</taxon>
        <taxon>Dikarya</taxon>
        <taxon>Ascomycota</taxon>
        <taxon>Pezizomycotina</taxon>
        <taxon>Dothideomycetes</taxon>
        <taxon>Pleosporomycetidae</taxon>
        <taxon>Pleosporales</taxon>
        <taxon>Pleosporineae</taxon>
        <taxon>Leptosphaeriaceae</taxon>
        <taxon>Plenodomus</taxon>
    </lineage>
</organism>
<reference evidence="3" key="1">
    <citation type="submission" date="2020-01" db="EMBL/GenBank/DDBJ databases">
        <authorList>
            <consortium name="DOE Joint Genome Institute"/>
            <person name="Haridas S."/>
            <person name="Albert R."/>
            <person name="Binder M."/>
            <person name="Bloem J."/>
            <person name="Labutti K."/>
            <person name="Salamov A."/>
            <person name="Andreopoulos B."/>
            <person name="Baker S.E."/>
            <person name="Barry K."/>
            <person name="Bills G."/>
            <person name="Bluhm B.H."/>
            <person name="Cannon C."/>
            <person name="Castanera R."/>
            <person name="Culley D.E."/>
            <person name="Daum C."/>
            <person name="Ezra D."/>
            <person name="Gonzalez J.B."/>
            <person name="Henrissat B."/>
            <person name="Kuo A."/>
            <person name="Liang C."/>
            <person name="Lipzen A."/>
            <person name="Lutzoni F."/>
            <person name="Magnuson J."/>
            <person name="Mondo S."/>
            <person name="Nolan M."/>
            <person name="Ohm R."/>
            <person name="Pangilinan J."/>
            <person name="Park H.-J."/>
            <person name="Ramirez L."/>
            <person name="Alfaro M."/>
            <person name="Sun H."/>
            <person name="Tritt A."/>
            <person name="Yoshinaga Y."/>
            <person name="Zwiers L.-H."/>
            <person name="Turgeon B.G."/>
            <person name="Goodwin S.B."/>
            <person name="Spatafora J.W."/>
            <person name="Crous P.W."/>
            <person name="Grigoriev I.V."/>
        </authorList>
    </citation>
    <scope>NUCLEOTIDE SEQUENCE</scope>
    <source>
        <strain evidence="3">IPT5</strain>
    </source>
</reference>
<dbReference type="OrthoDB" id="5135333at2759"/>